<proteinExistence type="predicted"/>
<dbReference type="InterPro" id="IPR050266">
    <property type="entry name" value="AB_hydrolase_sf"/>
</dbReference>
<comment type="caution">
    <text evidence="2">The sequence shown here is derived from an EMBL/GenBank/DDBJ whole genome shotgun (WGS) entry which is preliminary data.</text>
</comment>
<dbReference type="SUPFAM" id="SSF53474">
    <property type="entry name" value="alpha/beta-Hydrolases"/>
    <property type="match status" value="1"/>
</dbReference>
<dbReference type="PANTHER" id="PTHR43798">
    <property type="entry name" value="MONOACYLGLYCEROL LIPASE"/>
    <property type="match status" value="1"/>
</dbReference>
<dbReference type="GO" id="GO:0016787">
    <property type="term" value="F:hydrolase activity"/>
    <property type="evidence" value="ECO:0007669"/>
    <property type="project" value="UniProtKB-KW"/>
</dbReference>
<dbReference type="Proteomes" id="UP000621500">
    <property type="component" value="Unassembled WGS sequence"/>
</dbReference>
<accession>A0ABQ4EM29</accession>
<sequence length="294" mass="31283">MPRFPSYDSTALAYHVLGSGPPIVCLPGGAARASSYLGDLGGLSRDRTLLKLDSRGSGESAVPEDPASYRCERLVDDVEAFRVHLGLDRMDLLAHSAAGNLAELYAARHPHRLSRLVLVTPGLRSVGVETVGFAEAVTARSAQWWYPEAKAAMDAWQEAADRGAGPDEVNPLRSGAAPFAYGRWDERARAHAEAEPEERPDAPSAGFYDGFAPDTAAIRAALAGLDAPVLVVAGELDPAPTPEAARALAALFPNAETVVQDGASHFPWLDDPARFVKTVLTFLTDEPRTLAAPH</sequence>
<gene>
    <name evidence="2" type="ORF">Pma05_22470</name>
</gene>
<reference evidence="2 3" key="1">
    <citation type="submission" date="2021-01" db="EMBL/GenBank/DDBJ databases">
        <title>Whole genome shotgun sequence of Plantactinospora mayteni NBRC 109088.</title>
        <authorList>
            <person name="Komaki H."/>
            <person name="Tamura T."/>
        </authorList>
    </citation>
    <scope>NUCLEOTIDE SEQUENCE [LARGE SCALE GENOMIC DNA]</scope>
    <source>
        <strain evidence="2 3">NBRC 109088</strain>
    </source>
</reference>
<evidence type="ECO:0000259" key="1">
    <source>
        <dbReference type="Pfam" id="PF00561"/>
    </source>
</evidence>
<name>A0ABQ4EM29_9ACTN</name>
<protein>
    <submittedName>
        <fullName evidence="2">Hydrolase</fullName>
    </submittedName>
</protein>
<dbReference type="Gene3D" id="3.40.50.1820">
    <property type="entry name" value="alpha/beta hydrolase"/>
    <property type="match status" value="1"/>
</dbReference>
<dbReference type="InterPro" id="IPR000073">
    <property type="entry name" value="AB_hydrolase_1"/>
</dbReference>
<keyword evidence="3" id="KW-1185">Reference proteome</keyword>
<dbReference type="EMBL" id="BONX01000011">
    <property type="protein sequence ID" value="GIG95674.1"/>
    <property type="molecule type" value="Genomic_DNA"/>
</dbReference>
<dbReference type="PANTHER" id="PTHR43798:SF33">
    <property type="entry name" value="HYDROLASE, PUTATIVE (AFU_ORTHOLOGUE AFUA_2G14860)-RELATED"/>
    <property type="match status" value="1"/>
</dbReference>
<feature type="domain" description="AB hydrolase-1" evidence="1">
    <location>
        <begin position="21"/>
        <end position="272"/>
    </location>
</feature>
<organism evidence="2 3">
    <name type="scientific">Plantactinospora mayteni</name>
    <dbReference type="NCBI Taxonomy" id="566021"/>
    <lineage>
        <taxon>Bacteria</taxon>
        <taxon>Bacillati</taxon>
        <taxon>Actinomycetota</taxon>
        <taxon>Actinomycetes</taxon>
        <taxon>Micromonosporales</taxon>
        <taxon>Micromonosporaceae</taxon>
        <taxon>Plantactinospora</taxon>
    </lineage>
</organism>
<dbReference type="RefSeq" id="WP_203857247.1">
    <property type="nucleotide sequence ID" value="NZ_BAAAZQ010000007.1"/>
</dbReference>
<keyword evidence="2" id="KW-0378">Hydrolase</keyword>
<evidence type="ECO:0000313" key="2">
    <source>
        <dbReference type="EMBL" id="GIG95674.1"/>
    </source>
</evidence>
<dbReference type="InterPro" id="IPR029058">
    <property type="entry name" value="AB_hydrolase_fold"/>
</dbReference>
<dbReference type="Pfam" id="PF00561">
    <property type="entry name" value="Abhydrolase_1"/>
    <property type="match status" value="1"/>
</dbReference>
<evidence type="ECO:0000313" key="3">
    <source>
        <dbReference type="Proteomes" id="UP000621500"/>
    </source>
</evidence>